<dbReference type="GO" id="GO:0001510">
    <property type="term" value="P:RNA methylation"/>
    <property type="evidence" value="ECO:0007669"/>
    <property type="project" value="InterPro"/>
</dbReference>
<dbReference type="PRINTS" id="PR02008">
    <property type="entry name" value="RCMTFAMILY"/>
</dbReference>
<protein>
    <submittedName>
        <fullName evidence="7">Unannotated protein</fullName>
    </submittedName>
</protein>
<dbReference type="InterPro" id="IPR001678">
    <property type="entry name" value="MeTrfase_RsmB-F_NOP2_dom"/>
</dbReference>
<feature type="domain" description="SAM-dependent MTase RsmB/NOP-type" evidence="6">
    <location>
        <begin position="1"/>
        <end position="154"/>
    </location>
</feature>
<keyword evidence="4" id="KW-0949">S-adenosyl-L-methionine</keyword>
<dbReference type="InterPro" id="IPR018314">
    <property type="entry name" value="RsmB/NOL1/NOP2-like_CS"/>
</dbReference>
<dbReference type="SUPFAM" id="SSF53335">
    <property type="entry name" value="S-adenosyl-L-methionine-dependent methyltransferases"/>
    <property type="match status" value="1"/>
</dbReference>
<name>A0A6J6DFK3_9ZZZZ</name>
<keyword evidence="5" id="KW-0694">RNA-binding</keyword>
<dbReference type="PROSITE" id="PS51686">
    <property type="entry name" value="SAM_MT_RSMB_NOP"/>
    <property type="match status" value="1"/>
</dbReference>
<dbReference type="GO" id="GO:0003723">
    <property type="term" value="F:RNA binding"/>
    <property type="evidence" value="ECO:0007669"/>
    <property type="project" value="UniProtKB-KW"/>
</dbReference>
<evidence type="ECO:0000256" key="4">
    <source>
        <dbReference type="ARBA" id="ARBA00022691"/>
    </source>
</evidence>
<dbReference type="PROSITE" id="PS01153">
    <property type="entry name" value="NOL1_NOP2_SUN"/>
    <property type="match status" value="1"/>
</dbReference>
<dbReference type="InterPro" id="IPR023267">
    <property type="entry name" value="RCMT"/>
</dbReference>
<evidence type="ECO:0000256" key="2">
    <source>
        <dbReference type="ARBA" id="ARBA00022603"/>
    </source>
</evidence>
<dbReference type="GO" id="GO:0008173">
    <property type="term" value="F:RNA methyltransferase activity"/>
    <property type="evidence" value="ECO:0007669"/>
    <property type="project" value="InterPro"/>
</dbReference>
<reference evidence="7" key="1">
    <citation type="submission" date="2020-05" db="EMBL/GenBank/DDBJ databases">
        <authorList>
            <person name="Chiriac C."/>
            <person name="Salcher M."/>
            <person name="Ghai R."/>
            <person name="Kavagutti S V."/>
        </authorList>
    </citation>
    <scope>NUCLEOTIDE SEQUENCE</scope>
</reference>
<proteinExistence type="inferred from homology"/>
<evidence type="ECO:0000256" key="3">
    <source>
        <dbReference type="ARBA" id="ARBA00022679"/>
    </source>
</evidence>
<dbReference type="InterPro" id="IPR029063">
    <property type="entry name" value="SAM-dependent_MTases_sf"/>
</dbReference>
<dbReference type="AlphaFoldDB" id="A0A6J6DFK3"/>
<keyword evidence="3" id="KW-0808">Transferase</keyword>
<keyword evidence="2" id="KW-0489">Methyltransferase</keyword>
<gene>
    <name evidence="7" type="ORF">UFOPK1650_00208</name>
</gene>
<evidence type="ECO:0000256" key="1">
    <source>
        <dbReference type="ARBA" id="ARBA00007494"/>
    </source>
</evidence>
<dbReference type="EMBL" id="CAEZTJ010000013">
    <property type="protein sequence ID" value="CAB4561479.1"/>
    <property type="molecule type" value="Genomic_DNA"/>
</dbReference>
<organism evidence="7">
    <name type="scientific">freshwater metagenome</name>
    <dbReference type="NCBI Taxonomy" id="449393"/>
    <lineage>
        <taxon>unclassified sequences</taxon>
        <taxon>metagenomes</taxon>
        <taxon>ecological metagenomes</taxon>
    </lineage>
</organism>
<sequence length="155" mass="17352">MIKTRTPEHQITTADARTEHFGGAKFDRVLIDAPCTGIGALRRRPDARWRRSEGDLKALIRLQREILDAASEIVVEDGLILYVTCSPHLMETKAQVKDFLARHREFSLEPIKAEMLPLGAKAHILAAIDSDGCLQLLTARDGTDAMFMAMLRRKS</sequence>
<comment type="similarity">
    <text evidence="1">Belongs to the class I-like SAM-binding methyltransferase superfamily. RsmB/NOP family.</text>
</comment>
<dbReference type="PANTHER" id="PTHR22807:SF53">
    <property type="entry name" value="RIBOSOMAL RNA SMALL SUBUNIT METHYLTRANSFERASE B-RELATED"/>
    <property type="match status" value="1"/>
</dbReference>
<evidence type="ECO:0000256" key="5">
    <source>
        <dbReference type="ARBA" id="ARBA00022884"/>
    </source>
</evidence>
<dbReference type="Gene3D" id="3.40.50.150">
    <property type="entry name" value="Vaccinia Virus protein VP39"/>
    <property type="match status" value="1"/>
</dbReference>
<dbReference type="InterPro" id="IPR049560">
    <property type="entry name" value="MeTrfase_RsmB-F_NOP2_cat"/>
</dbReference>
<accession>A0A6J6DFK3</accession>
<dbReference type="Pfam" id="PF01189">
    <property type="entry name" value="Methyltr_RsmB-F"/>
    <property type="match status" value="1"/>
</dbReference>
<evidence type="ECO:0000259" key="6">
    <source>
        <dbReference type="PROSITE" id="PS51686"/>
    </source>
</evidence>
<dbReference type="PANTHER" id="PTHR22807">
    <property type="entry name" value="NOP2 YEAST -RELATED NOL1/NOP2/FMU SUN DOMAIN-CONTAINING"/>
    <property type="match status" value="1"/>
</dbReference>
<evidence type="ECO:0000313" key="7">
    <source>
        <dbReference type="EMBL" id="CAB4561479.1"/>
    </source>
</evidence>